<sequence>MKLKNSVWVIPVVYCLVALLLTLLIMFIDYDRINYLDEYIPEILYTDAELGKDILGVIAGALLTMTTITFSTIMIVLTTYSSQFSPRTLQNFLTDQRTLTVLGVFMGGFLYSIISLLFLHVEQPDKQILAAAFSVALSIICLGFFAFFIQHVATFIQVSNLITSITEEAKNNLEEFHKKVDQTDYIKELDEPIIPQSYSYKTELRSPRYGYLQIIDYESLYEVAQEHDLIVVMTKEIGRFVIDDTPLAVVYHREEKKSPHDLIDAFTIGSERNASEDVQYTIQKLEEIALRAISSGINDPHTAIDCIQHLGKILLMITRYHKEHLVYTEAGKIRVVSKQRQLKDILYQSFYQIIICMDEDVSILFVLMDTLILIGENSRPSVQVMIRELYQYLRANFNISSLKPLDLHYFEQKEKRILELDKIS</sequence>
<dbReference type="InterPro" id="IPR018723">
    <property type="entry name" value="DUF2254_membrane"/>
</dbReference>
<proteinExistence type="predicted"/>
<dbReference type="Proteomes" id="UP001597452">
    <property type="component" value="Unassembled WGS sequence"/>
</dbReference>
<accession>A0ABW5QCS3</accession>
<dbReference type="EMBL" id="JBHUMZ010000040">
    <property type="protein sequence ID" value="MFD2639603.1"/>
    <property type="molecule type" value="Genomic_DNA"/>
</dbReference>
<evidence type="ECO:0000256" key="1">
    <source>
        <dbReference type="SAM" id="Phobius"/>
    </source>
</evidence>
<organism evidence="2 3">
    <name type="scientific">Piscibacillus salipiscarius</name>
    <dbReference type="NCBI Taxonomy" id="299480"/>
    <lineage>
        <taxon>Bacteria</taxon>
        <taxon>Bacillati</taxon>
        <taxon>Bacillota</taxon>
        <taxon>Bacilli</taxon>
        <taxon>Bacillales</taxon>
        <taxon>Bacillaceae</taxon>
        <taxon>Piscibacillus</taxon>
    </lineage>
</organism>
<feature type="transmembrane region" description="Helical" evidence="1">
    <location>
        <begin position="99"/>
        <end position="121"/>
    </location>
</feature>
<name>A0ABW5QCS3_9BACI</name>
<keyword evidence="1" id="KW-1133">Transmembrane helix</keyword>
<evidence type="ECO:0000313" key="3">
    <source>
        <dbReference type="Proteomes" id="UP001597452"/>
    </source>
</evidence>
<dbReference type="Pfam" id="PF10011">
    <property type="entry name" value="DUF2254"/>
    <property type="match status" value="1"/>
</dbReference>
<feature type="transmembrane region" description="Helical" evidence="1">
    <location>
        <begin position="7"/>
        <end position="28"/>
    </location>
</feature>
<feature type="transmembrane region" description="Helical" evidence="1">
    <location>
        <begin position="54"/>
        <end position="78"/>
    </location>
</feature>
<keyword evidence="1" id="KW-0812">Transmembrane</keyword>
<keyword evidence="1" id="KW-0472">Membrane</keyword>
<gene>
    <name evidence="2" type="ORF">ACFSW4_12060</name>
</gene>
<feature type="transmembrane region" description="Helical" evidence="1">
    <location>
        <begin position="127"/>
        <end position="149"/>
    </location>
</feature>
<reference evidence="3" key="1">
    <citation type="journal article" date="2019" name="Int. J. Syst. Evol. Microbiol.">
        <title>The Global Catalogue of Microorganisms (GCM) 10K type strain sequencing project: providing services to taxonomists for standard genome sequencing and annotation.</title>
        <authorList>
            <consortium name="The Broad Institute Genomics Platform"/>
            <consortium name="The Broad Institute Genome Sequencing Center for Infectious Disease"/>
            <person name="Wu L."/>
            <person name="Ma J."/>
        </authorList>
    </citation>
    <scope>NUCLEOTIDE SEQUENCE [LARGE SCALE GENOMIC DNA]</scope>
    <source>
        <strain evidence="3">TISTR 1571</strain>
    </source>
</reference>
<evidence type="ECO:0000313" key="2">
    <source>
        <dbReference type="EMBL" id="MFD2639603.1"/>
    </source>
</evidence>
<protein>
    <submittedName>
        <fullName evidence="2">DUF2254 domain-containing protein</fullName>
    </submittedName>
</protein>
<comment type="caution">
    <text evidence="2">The sequence shown here is derived from an EMBL/GenBank/DDBJ whole genome shotgun (WGS) entry which is preliminary data.</text>
</comment>
<keyword evidence="3" id="KW-1185">Reference proteome</keyword>